<dbReference type="GeneID" id="83058610"/>
<dbReference type="RefSeq" id="WP_066746720.1">
    <property type="nucleotide sequence ID" value="NZ_CP016757.1"/>
</dbReference>
<keyword evidence="4" id="KW-1185">Reference proteome</keyword>
<feature type="domain" description="AMP-dependent synthetase/ligase" evidence="1">
    <location>
        <begin position="19"/>
        <end position="364"/>
    </location>
</feature>
<dbReference type="SUPFAM" id="SSF56801">
    <property type="entry name" value="Acetyl-CoA synthetase-like"/>
    <property type="match status" value="1"/>
</dbReference>
<evidence type="ECO:0000313" key="3">
    <source>
        <dbReference type="EMBL" id="ANZ45777.1"/>
    </source>
</evidence>
<dbReference type="EMBL" id="CP016757">
    <property type="protein sequence ID" value="ANZ45777.1"/>
    <property type="molecule type" value="Genomic_DNA"/>
</dbReference>
<dbReference type="InterPro" id="IPR042099">
    <property type="entry name" value="ANL_N_sf"/>
</dbReference>
<dbReference type="KEGG" id="cpor:BED41_12210"/>
<gene>
    <name evidence="3" type="ORF">BED41_12210</name>
</gene>
<dbReference type="Pfam" id="PF00501">
    <property type="entry name" value="AMP-binding"/>
    <property type="match status" value="1"/>
</dbReference>
<reference evidence="3" key="1">
    <citation type="submission" date="2016-08" db="EMBL/GenBank/DDBJ databases">
        <title>Complete genome of Cloacibacillus porcorum.</title>
        <authorList>
            <person name="Looft T."/>
            <person name="Bayles D.O."/>
            <person name="Alt D.P."/>
        </authorList>
    </citation>
    <scope>NUCLEOTIDE SEQUENCE [LARGE SCALE GENOMIC DNA]</scope>
    <source>
        <strain evidence="3">CL-84</strain>
    </source>
</reference>
<dbReference type="Gene3D" id="3.30.300.30">
    <property type="match status" value="1"/>
</dbReference>
<evidence type="ECO:0000259" key="2">
    <source>
        <dbReference type="Pfam" id="PF13193"/>
    </source>
</evidence>
<sequence length="503" mass="55252">MVKRFNTDRLEDALKAAWQGKEKSDCIWWQGEWWSWERLEALITDCEEKLRASGFGMGQRIAVLLPNSPMVLALSVACWRLGGAIAPLNARTGAVNLIDTIKMLDVNAVVLTDEGHKKAAGEGFPSDIPLVPSPLEGPLPLWRSRQGRPECAETSVIFSTSGTSGLPKAVVCLHSNMLGNLAPIKKHVPGLLDEDAVFLNVLPNFHTFGYNVAGMLPLAFGVRQAVVPSFVPVENTIKAIEEAGVNRVIAVPTIMAFLLGALAKKDHHIKGVTHVITGGDRLNVQMEARCREYLGVGILEGYGLTECSPVVAVNSTEADKKLGTVGRPYPDYQIEIRDREGNMLDLHQEGVLWVKGPSVVPGYFRDEKNTEERFRDGWFNTGDVVQIDADGYIKIVDRATDIIIVSGFNVYPQEVEAVLCAHPAVHAAVAVGEKNNVAGELVKAFIVLNEGAEVSAKELMSYCRERLAHYKVPRKIGFVSEYPISPAGKVLRRELRKMKIEKQ</sequence>
<evidence type="ECO:0000313" key="4">
    <source>
        <dbReference type="Proteomes" id="UP000093044"/>
    </source>
</evidence>
<dbReference type="Proteomes" id="UP000093044">
    <property type="component" value="Chromosome"/>
</dbReference>
<dbReference type="InterPro" id="IPR050237">
    <property type="entry name" value="ATP-dep_AMP-bd_enzyme"/>
</dbReference>
<dbReference type="InterPro" id="IPR000873">
    <property type="entry name" value="AMP-dep_synth/lig_dom"/>
</dbReference>
<name>A0A1B2I764_9BACT</name>
<dbReference type="OrthoDB" id="9778383at2"/>
<evidence type="ECO:0000259" key="1">
    <source>
        <dbReference type="Pfam" id="PF00501"/>
    </source>
</evidence>
<dbReference type="PANTHER" id="PTHR43767">
    <property type="entry name" value="LONG-CHAIN-FATTY-ACID--COA LIGASE"/>
    <property type="match status" value="1"/>
</dbReference>
<protein>
    <submittedName>
        <fullName evidence="3">AMP-dependent synthetase</fullName>
    </submittedName>
</protein>
<feature type="domain" description="AMP-binding enzyme C-terminal" evidence="2">
    <location>
        <begin position="414"/>
        <end position="489"/>
    </location>
</feature>
<proteinExistence type="predicted"/>
<dbReference type="InterPro" id="IPR025110">
    <property type="entry name" value="AMP-bd_C"/>
</dbReference>
<dbReference type="PANTHER" id="PTHR43767:SF10">
    <property type="entry name" value="SURFACTIN SYNTHASE SUBUNIT 1"/>
    <property type="match status" value="1"/>
</dbReference>
<dbReference type="AlphaFoldDB" id="A0A1B2I764"/>
<dbReference type="GO" id="GO:0016877">
    <property type="term" value="F:ligase activity, forming carbon-sulfur bonds"/>
    <property type="evidence" value="ECO:0007669"/>
    <property type="project" value="UniProtKB-ARBA"/>
</dbReference>
<organism evidence="3 4">
    <name type="scientific">Cloacibacillus porcorum</name>
    <dbReference type="NCBI Taxonomy" id="1197717"/>
    <lineage>
        <taxon>Bacteria</taxon>
        <taxon>Thermotogati</taxon>
        <taxon>Synergistota</taxon>
        <taxon>Synergistia</taxon>
        <taxon>Synergistales</taxon>
        <taxon>Synergistaceae</taxon>
        <taxon>Cloacibacillus</taxon>
    </lineage>
</organism>
<dbReference type="Pfam" id="PF13193">
    <property type="entry name" value="AMP-binding_C"/>
    <property type="match status" value="1"/>
</dbReference>
<accession>A0A1B2I764</accession>
<dbReference type="InterPro" id="IPR045851">
    <property type="entry name" value="AMP-bd_C_sf"/>
</dbReference>
<dbReference type="Gene3D" id="3.40.50.12780">
    <property type="entry name" value="N-terminal domain of ligase-like"/>
    <property type="match status" value="1"/>
</dbReference>
<dbReference type="STRING" id="1197717.BED41_12210"/>